<proteinExistence type="predicted"/>
<dbReference type="RefSeq" id="WP_212019215.1">
    <property type="nucleotide sequence ID" value="NZ_JAAFYZ010000227.1"/>
</dbReference>
<name>A0ABS5L3W5_9ACTN</name>
<feature type="region of interest" description="Disordered" evidence="1">
    <location>
        <begin position="160"/>
        <end position="197"/>
    </location>
</feature>
<evidence type="ECO:0000313" key="2">
    <source>
        <dbReference type="EMBL" id="MBS2553047.1"/>
    </source>
</evidence>
<dbReference type="Proteomes" id="UP000730482">
    <property type="component" value="Unassembled WGS sequence"/>
</dbReference>
<dbReference type="EMBL" id="JAAFYZ010000227">
    <property type="protein sequence ID" value="MBS2553047.1"/>
    <property type="molecule type" value="Genomic_DNA"/>
</dbReference>
<feature type="compositionally biased region" description="Low complexity" evidence="1">
    <location>
        <begin position="178"/>
        <end position="189"/>
    </location>
</feature>
<dbReference type="PANTHER" id="PTHR41700:SF1">
    <property type="entry name" value="N-ACETYLTRANSFERASE DOMAIN-CONTAINING PROTEIN"/>
    <property type="match status" value="1"/>
</dbReference>
<dbReference type="InterPro" id="IPR038764">
    <property type="entry name" value="GNAT_N_AcTrfase_prd"/>
</dbReference>
<dbReference type="PANTHER" id="PTHR41700">
    <property type="entry name" value="GCN5-RELATED N-ACETYLTRANSFERASE"/>
    <property type="match status" value="1"/>
</dbReference>
<keyword evidence="3" id="KW-1185">Reference proteome</keyword>
<accession>A0ABS5L3W5</accession>
<gene>
    <name evidence="2" type="ORF">KGQ19_39965</name>
</gene>
<comment type="caution">
    <text evidence="2">The sequence shown here is derived from an EMBL/GenBank/DDBJ whole genome shotgun (WGS) entry which is preliminary data.</text>
</comment>
<evidence type="ECO:0000313" key="3">
    <source>
        <dbReference type="Proteomes" id="UP000730482"/>
    </source>
</evidence>
<organism evidence="2 3">
    <name type="scientific">Catenulispora pinistramenti</name>
    <dbReference type="NCBI Taxonomy" id="2705254"/>
    <lineage>
        <taxon>Bacteria</taxon>
        <taxon>Bacillati</taxon>
        <taxon>Actinomycetota</taxon>
        <taxon>Actinomycetes</taxon>
        <taxon>Catenulisporales</taxon>
        <taxon>Catenulisporaceae</taxon>
        <taxon>Catenulispora</taxon>
    </lineage>
</organism>
<reference evidence="2 3" key="1">
    <citation type="submission" date="2020-02" db="EMBL/GenBank/DDBJ databases">
        <title>Acidophilic actinobacteria isolated from forest soil.</title>
        <authorList>
            <person name="Golinska P."/>
        </authorList>
    </citation>
    <scope>NUCLEOTIDE SEQUENCE [LARGE SCALE GENOMIC DNA]</scope>
    <source>
        <strain evidence="2 3">NL8</strain>
    </source>
</reference>
<sequence length="197" mass="20954">MRHGIGTITWTYDPLISRNAYFNLAKLGAVAAEYHADYYGTMNDGVNAGGPTDRVLVRWELASQQVRRVLHEGAAATPDGAVIALAVGRDGRSVVRPVLGLGARDARRLLVGIPKDAEALRVSDPDLAAQWRPALRDVLGGLMAAGGHVTGFTRDGQYVVERPAEQPVGRPAERPAERSAATASAAPAADPERKDRA</sequence>
<evidence type="ECO:0000256" key="1">
    <source>
        <dbReference type="SAM" id="MobiDB-lite"/>
    </source>
</evidence>
<protein>
    <submittedName>
        <fullName evidence="2">Uncharacterized protein</fullName>
    </submittedName>
</protein>